<dbReference type="SMART" id="SM01091">
    <property type="entry name" value="CorC_HlyC"/>
    <property type="match status" value="1"/>
</dbReference>
<feature type="region of interest" description="Disordered" evidence="10">
    <location>
        <begin position="361"/>
        <end position="380"/>
    </location>
</feature>
<dbReference type="GO" id="GO:0050660">
    <property type="term" value="F:flavin adenine dinucleotide binding"/>
    <property type="evidence" value="ECO:0007669"/>
    <property type="project" value="InterPro"/>
</dbReference>
<keyword evidence="5 9" id="KW-1133">Transmembrane helix</keyword>
<evidence type="ECO:0000256" key="4">
    <source>
        <dbReference type="ARBA" id="ARBA00022737"/>
    </source>
</evidence>
<dbReference type="SMART" id="SM00116">
    <property type="entry name" value="CBS"/>
    <property type="match status" value="2"/>
</dbReference>
<evidence type="ECO:0000256" key="11">
    <source>
        <dbReference type="SAM" id="Phobius"/>
    </source>
</evidence>
<accession>A0A2Z5FUG0</accession>
<protein>
    <submittedName>
        <fullName evidence="14">Magnesium and cobalt efflux protein CorC</fullName>
    </submittedName>
</protein>
<evidence type="ECO:0000256" key="8">
    <source>
        <dbReference type="PROSITE-ProRule" id="PRU00703"/>
    </source>
</evidence>
<organism evidence="14 15">
    <name type="scientific">Acidisarcina polymorpha</name>
    <dbReference type="NCBI Taxonomy" id="2211140"/>
    <lineage>
        <taxon>Bacteria</taxon>
        <taxon>Pseudomonadati</taxon>
        <taxon>Acidobacteriota</taxon>
        <taxon>Terriglobia</taxon>
        <taxon>Terriglobales</taxon>
        <taxon>Acidobacteriaceae</taxon>
        <taxon>Acidisarcina</taxon>
    </lineage>
</organism>
<dbReference type="PROSITE" id="PS51846">
    <property type="entry name" value="CNNM"/>
    <property type="match status" value="1"/>
</dbReference>
<dbReference type="KEGG" id="abas:ACPOL_0624"/>
<evidence type="ECO:0000256" key="7">
    <source>
        <dbReference type="ARBA" id="ARBA00023136"/>
    </source>
</evidence>
<feature type="transmembrane region" description="Helical" evidence="11">
    <location>
        <begin position="118"/>
        <end position="139"/>
    </location>
</feature>
<dbReference type="Gene3D" id="3.10.580.10">
    <property type="entry name" value="CBS-domain"/>
    <property type="match status" value="1"/>
</dbReference>
<keyword evidence="15" id="KW-1185">Reference proteome</keyword>
<keyword evidence="7 9" id="KW-0472">Membrane</keyword>
<dbReference type="InterPro" id="IPR016169">
    <property type="entry name" value="FAD-bd_PCMH_sub2"/>
</dbReference>
<dbReference type="Gene3D" id="3.30.465.10">
    <property type="match status" value="1"/>
</dbReference>
<feature type="transmembrane region" description="Helical" evidence="11">
    <location>
        <begin position="21"/>
        <end position="42"/>
    </location>
</feature>
<feature type="domain" description="CBS" evidence="12">
    <location>
        <begin position="304"/>
        <end position="362"/>
    </location>
</feature>
<dbReference type="PANTHER" id="PTHR43099">
    <property type="entry name" value="UPF0053 PROTEIN YRKA"/>
    <property type="match status" value="1"/>
</dbReference>
<dbReference type="Proteomes" id="UP000253606">
    <property type="component" value="Chromosome"/>
</dbReference>
<feature type="transmembrane region" description="Helical" evidence="11">
    <location>
        <begin position="88"/>
        <end position="106"/>
    </location>
</feature>
<dbReference type="Pfam" id="PF00571">
    <property type="entry name" value="CBS"/>
    <property type="match status" value="1"/>
</dbReference>
<evidence type="ECO:0000256" key="3">
    <source>
        <dbReference type="ARBA" id="ARBA00022692"/>
    </source>
</evidence>
<evidence type="ECO:0000256" key="1">
    <source>
        <dbReference type="ARBA" id="ARBA00004651"/>
    </source>
</evidence>
<evidence type="ECO:0000256" key="2">
    <source>
        <dbReference type="ARBA" id="ARBA00022475"/>
    </source>
</evidence>
<evidence type="ECO:0000256" key="9">
    <source>
        <dbReference type="PROSITE-ProRule" id="PRU01193"/>
    </source>
</evidence>
<dbReference type="InterPro" id="IPR005170">
    <property type="entry name" value="Transptr-assoc_dom"/>
</dbReference>
<keyword evidence="2" id="KW-1003">Cell membrane</keyword>
<dbReference type="PANTHER" id="PTHR43099:SF5">
    <property type="entry name" value="HLYC_CORC FAMILY TRANSPORTER"/>
    <property type="match status" value="1"/>
</dbReference>
<evidence type="ECO:0000256" key="5">
    <source>
        <dbReference type="ARBA" id="ARBA00022989"/>
    </source>
</evidence>
<keyword evidence="6 8" id="KW-0129">CBS domain</keyword>
<keyword evidence="3 9" id="KW-0812">Transmembrane</keyword>
<dbReference type="InterPro" id="IPR046342">
    <property type="entry name" value="CBS_dom_sf"/>
</dbReference>
<gene>
    <name evidence="14" type="ORF">ACPOL_0624</name>
</gene>
<dbReference type="Pfam" id="PF01595">
    <property type="entry name" value="CNNM"/>
    <property type="match status" value="1"/>
</dbReference>
<sequence length="475" mass="51267">MFRNAVMKEKPSSPSAEIGDLGMHHAFMILLFLILLALTAFFNLAEMALVASRVAKLESNLPSEGATTALQLKKRPGLFLAAIRAGDLFTDLLMGAFVVTWLEGYVRSALQHWRAGEPVAAGVGSIAAFSVVSYLILVFGDLAPKSIALGAPENSAALVARPLRLMIVIARPFFTLLERSNSLVLRLLGVKTQSESCVTEEEIRSTLASGLSSGVLMSFERSMMEKVLDLDRRSVKTVMTGRPDIQFLQAGLPMAILRASAIRATESRLLVTESDGLDQVIGVVSRADVLAALTEGGAVDLVGMASPLSYVAENMSALRVFERLKSTATHMLLVVDEFGSPLGLVTLADVLEAIAGDVTTDEKEVTEEEERPLRQESDGSYLIPGGYPIDDLVEASLLPKPKQQSYKTVAGLVIDQLHRLPAQGETVEISTLRVDVISVGRGRIHTLRLLPRQVEVLPAKQQSPQSIAVTVSERN</sequence>
<evidence type="ECO:0000313" key="15">
    <source>
        <dbReference type="Proteomes" id="UP000253606"/>
    </source>
</evidence>
<dbReference type="EMBL" id="CP030840">
    <property type="protein sequence ID" value="AXC09995.1"/>
    <property type="molecule type" value="Genomic_DNA"/>
</dbReference>
<feature type="domain" description="CNNM transmembrane" evidence="13">
    <location>
        <begin position="21"/>
        <end position="220"/>
    </location>
</feature>
<name>A0A2Z5FUG0_9BACT</name>
<dbReference type="InterPro" id="IPR051676">
    <property type="entry name" value="UPF0053_domain"/>
</dbReference>
<dbReference type="InterPro" id="IPR002550">
    <property type="entry name" value="CNNM"/>
</dbReference>
<evidence type="ECO:0000313" key="14">
    <source>
        <dbReference type="EMBL" id="AXC09995.1"/>
    </source>
</evidence>
<dbReference type="AlphaFoldDB" id="A0A2Z5FUG0"/>
<evidence type="ECO:0000259" key="13">
    <source>
        <dbReference type="PROSITE" id="PS51846"/>
    </source>
</evidence>
<keyword evidence="4" id="KW-0677">Repeat</keyword>
<evidence type="ECO:0000256" key="10">
    <source>
        <dbReference type="SAM" id="MobiDB-lite"/>
    </source>
</evidence>
<dbReference type="InterPro" id="IPR000644">
    <property type="entry name" value="CBS_dom"/>
</dbReference>
<comment type="subcellular location">
    <subcellularLocation>
        <location evidence="1">Cell membrane</location>
        <topology evidence="1">Multi-pass membrane protein</topology>
    </subcellularLocation>
</comment>
<dbReference type="InterPro" id="IPR044751">
    <property type="entry name" value="Ion_transp-like_CBS"/>
</dbReference>
<dbReference type="Pfam" id="PF03471">
    <property type="entry name" value="CorC_HlyC"/>
    <property type="match status" value="1"/>
</dbReference>
<evidence type="ECO:0000256" key="6">
    <source>
        <dbReference type="ARBA" id="ARBA00023122"/>
    </source>
</evidence>
<dbReference type="GO" id="GO:0005886">
    <property type="term" value="C:plasma membrane"/>
    <property type="evidence" value="ECO:0007669"/>
    <property type="project" value="UniProtKB-SubCell"/>
</dbReference>
<dbReference type="SUPFAM" id="SSF56176">
    <property type="entry name" value="FAD-binding/transporter-associated domain-like"/>
    <property type="match status" value="1"/>
</dbReference>
<dbReference type="PROSITE" id="PS51371">
    <property type="entry name" value="CBS"/>
    <property type="match status" value="1"/>
</dbReference>
<reference evidence="14 15" key="1">
    <citation type="journal article" date="2018" name="Front. Microbiol.">
        <title>Hydrolytic Capabilities as a Key to Environmental Success: Chitinolytic and Cellulolytic Acidobacteria From Acidic Sub-arctic Soils and Boreal Peatlands.</title>
        <authorList>
            <person name="Belova S.E."/>
            <person name="Ravin N.V."/>
            <person name="Pankratov T.A."/>
            <person name="Rakitin A.L."/>
            <person name="Ivanova A.A."/>
            <person name="Beletsky A.V."/>
            <person name="Mardanov A.V."/>
            <person name="Sinninghe Damste J.S."/>
            <person name="Dedysh S.N."/>
        </authorList>
    </citation>
    <scope>NUCLEOTIDE SEQUENCE [LARGE SCALE GENOMIC DNA]</scope>
    <source>
        <strain evidence="14 15">SBC82</strain>
    </source>
</reference>
<dbReference type="InterPro" id="IPR036318">
    <property type="entry name" value="FAD-bd_PCMH-like_sf"/>
</dbReference>
<proteinExistence type="predicted"/>
<dbReference type="SUPFAM" id="SSF54631">
    <property type="entry name" value="CBS-domain pair"/>
    <property type="match status" value="1"/>
</dbReference>
<evidence type="ECO:0000259" key="12">
    <source>
        <dbReference type="PROSITE" id="PS51371"/>
    </source>
</evidence>
<dbReference type="CDD" id="cd04590">
    <property type="entry name" value="CBS_pair_CorC_HlyC_assoc"/>
    <property type="match status" value="1"/>
</dbReference>